<comment type="caution">
    <text evidence="6">The sequence shown here is derived from an EMBL/GenBank/DDBJ whole genome shotgun (WGS) entry which is preliminary data.</text>
</comment>
<accession>A0AAW1KZI8</accession>
<dbReference type="Proteomes" id="UP001458880">
    <property type="component" value="Unassembled WGS sequence"/>
</dbReference>
<comment type="similarity">
    <text evidence="1">Belongs to the DDA1 family.</text>
</comment>
<dbReference type="InterPro" id="IPR018276">
    <property type="entry name" value="DDA1_dom"/>
</dbReference>
<keyword evidence="7" id="KW-1185">Reference proteome</keyword>
<evidence type="ECO:0000256" key="3">
    <source>
        <dbReference type="ARBA" id="ARBA00045586"/>
    </source>
</evidence>
<feature type="compositionally biased region" description="Basic and acidic residues" evidence="4">
    <location>
        <begin position="76"/>
        <end position="87"/>
    </location>
</feature>
<evidence type="ECO:0000256" key="2">
    <source>
        <dbReference type="ARBA" id="ARBA00018256"/>
    </source>
</evidence>
<evidence type="ECO:0000256" key="4">
    <source>
        <dbReference type="SAM" id="MobiDB-lite"/>
    </source>
</evidence>
<evidence type="ECO:0000259" key="5">
    <source>
        <dbReference type="Pfam" id="PF10172"/>
    </source>
</evidence>
<dbReference type="PANTHER" id="PTHR31879:SF2">
    <property type="entry name" value="DET1- AND DDB1-ASSOCIATED PROTEIN 1"/>
    <property type="match status" value="1"/>
</dbReference>
<dbReference type="EMBL" id="JASPKY010000174">
    <property type="protein sequence ID" value="KAK9727967.1"/>
    <property type="molecule type" value="Genomic_DNA"/>
</dbReference>
<dbReference type="Pfam" id="PF10172">
    <property type="entry name" value="DDA1"/>
    <property type="match status" value="1"/>
</dbReference>
<feature type="region of interest" description="Disordered" evidence="4">
    <location>
        <begin position="67"/>
        <end position="91"/>
    </location>
</feature>
<dbReference type="GO" id="GO:0080008">
    <property type="term" value="C:Cul4-RING E3 ubiquitin ligase complex"/>
    <property type="evidence" value="ECO:0007669"/>
    <property type="project" value="TreeGrafter"/>
</dbReference>
<evidence type="ECO:0000313" key="7">
    <source>
        <dbReference type="Proteomes" id="UP001458880"/>
    </source>
</evidence>
<feature type="domain" description="DET1- and DDB1-associated protein 1" evidence="5">
    <location>
        <begin position="5"/>
        <end position="67"/>
    </location>
</feature>
<name>A0AAW1KZI8_POPJA</name>
<sequence>MSVAEFLKGLPSYNENNFTKFHVDNNSRSPLKRPSVYVPTKDYPSEQVIVTEKTSILLRYLHQHWEKKNTQKKREHSSTDNGEDHCQSRKRPRTDYILHFSSINLHFM</sequence>
<dbReference type="GO" id="GO:0016874">
    <property type="term" value="F:ligase activity"/>
    <property type="evidence" value="ECO:0007669"/>
    <property type="project" value="UniProtKB-KW"/>
</dbReference>
<gene>
    <name evidence="6" type="ORF">QE152_g18939</name>
</gene>
<dbReference type="AlphaFoldDB" id="A0AAW1KZI8"/>
<keyword evidence="6" id="KW-0436">Ligase</keyword>
<dbReference type="GO" id="GO:0032436">
    <property type="term" value="P:positive regulation of proteasomal ubiquitin-dependent protein catabolic process"/>
    <property type="evidence" value="ECO:0007669"/>
    <property type="project" value="TreeGrafter"/>
</dbReference>
<organism evidence="6 7">
    <name type="scientific">Popillia japonica</name>
    <name type="common">Japanese beetle</name>
    <dbReference type="NCBI Taxonomy" id="7064"/>
    <lineage>
        <taxon>Eukaryota</taxon>
        <taxon>Metazoa</taxon>
        <taxon>Ecdysozoa</taxon>
        <taxon>Arthropoda</taxon>
        <taxon>Hexapoda</taxon>
        <taxon>Insecta</taxon>
        <taxon>Pterygota</taxon>
        <taxon>Neoptera</taxon>
        <taxon>Endopterygota</taxon>
        <taxon>Coleoptera</taxon>
        <taxon>Polyphaga</taxon>
        <taxon>Scarabaeiformia</taxon>
        <taxon>Scarabaeidae</taxon>
        <taxon>Rutelinae</taxon>
        <taxon>Popillia</taxon>
    </lineage>
</organism>
<comment type="function">
    <text evidence="3">Functions as a component of numerous distinct DCX (DDB1-CUL4-X-box) E3 ubiquitin-protein ligase complexes which mediate the ubiquitination and subsequent proteasomal degradation of target proteins. In the DCX complexes, acts as a scaffolding subunit required to stabilize the complex.</text>
</comment>
<evidence type="ECO:0000256" key="1">
    <source>
        <dbReference type="ARBA" id="ARBA00008042"/>
    </source>
</evidence>
<protein>
    <recommendedName>
        <fullName evidence="2">DET1- and DDB1-associated protein 1</fullName>
    </recommendedName>
</protein>
<proteinExistence type="inferred from homology"/>
<reference evidence="6 7" key="1">
    <citation type="journal article" date="2024" name="BMC Genomics">
        <title>De novo assembly and annotation of Popillia japonica's genome with initial clues to its potential as an invasive pest.</title>
        <authorList>
            <person name="Cucini C."/>
            <person name="Boschi S."/>
            <person name="Funari R."/>
            <person name="Cardaioli E."/>
            <person name="Iannotti N."/>
            <person name="Marturano G."/>
            <person name="Paoli F."/>
            <person name="Bruttini M."/>
            <person name="Carapelli A."/>
            <person name="Frati F."/>
            <person name="Nardi F."/>
        </authorList>
    </citation>
    <scope>NUCLEOTIDE SEQUENCE [LARGE SCALE GENOMIC DNA]</scope>
    <source>
        <strain evidence="6">DMR45628</strain>
    </source>
</reference>
<dbReference type="PANTHER" id="PTHR31879">
    <property type="entry name" value="DET1- AND DDB1-ASSOCIATED PROTEIN 1"/>
    <property type="match status" value="1"/>
</dbReference>
<dbReference type="InterPro" id="IPR033575">
    <property type="entry name" value="DDA1-like"/>
</dbReference>
<evidence type="ECO:0000313" key="6">
    <source>
        <dbReference type="EMBL" id="KAK9727967.1"/>
    </source>
</evidence>